<keyword evidence="1" id="KW-0175">Coiled coil</keyword>
<name>R9HMH0_BACUN</name>
<dbReference type="AlphaFoldDB" id="R9HMH0"/>
<reference evidence="2 3" key="1">
    <citation type="submission" date="2013-04" db="EMBL/GenBank/DDBJ databases">
        <title>The Genome Sequence of Bacteroides uniformis dnLKV2.</title>
        <authorList>
            <consortium name="The Broad Institute Genomics Platform"/>
            <consortium name="The Broad Institute Genome Sequencing Center for Infectious Disease"/>
            <person name="Earl A."/>
            <person name="Xavier R."/>
            <person name="Kuhn K."/>
            <person name="Stappenbeck T."/>
            <person name="Walker B."/>
            <person name="Young S."/>
            <person name="Zeng Q."/>
            <person name="Gargeya S."/>
            <person name="Fitzgerald M."/>
            <person name="Haas B."/>
            <person name="Abouelleil A."/>
            <person name="Allen A.W."/>
            <person name="Alvarado L."/>
            <person name="Arachchi H.M."/>
            <person name="Berlin A.M."/>
            <person name="Chapman S.B."/>
            <person name="Gainer-Dewar J."/>
            <person name="Goldberg J."/>
            <person name="Griggs A."/>
            <person name="Gujja S."/>
            <person name="Hansen M."/>
            <person name="Howarth C."/>
            <person name="Imamovic A."/>
            <person name="Ireland A."/>
            <person name="Larimer J."/>
            <person name="McCowan C."/>
            <person name="Murphy C."/>
            <person name="Pearson M."/>
            <person name="Poon T.W."/>
            <person name="Priest M."/>
            <person name="Roberts A."/>
            <person name="Saif S."/>
            <person name="Shea T."/>
            <person name="Sisk P."/>
            <person name="Sykes S."/>
            <person name="Wortman J."/>
            <person name="Nusbaum C."/>
            <person name="Birren B."/>
        </authorList>
    </citation>
    <scope>NUCLEOTIDE SEQUENCE [LARGE SCALE GENOMIC DNA]</scope>
    <source>
        <strain evidence="3">dnLKV2</strain>
    </source>
</reference>
<evidence type="ECO:0000313" key="2">
    <source>
        <dbReference type="EMBL" id="EOS05114.1"/>
    </source>
</evidence>
<dbReference type="RefSeq" id="WP_016274473.1">
    <property type="nucleotide sequence ID" value="NZ_KE159491.1"/>
</dbReference>
<gene>
    <name evidence="2" type="ORF">C801_04045</name>
</gene>
<comment type="caution">
    <text evidence="2">The sequence shown here is derived from an EMBL/GenBank/DDBJ whole genome shotgun (WGS) entry which is preliminary data.</text>
</comment>
<dbReference type="NCBIfam" id="NF041200">
    <property type="entry name" value="mob_BfmA_Nterm"/>
    <property type="match status" value="1"/>
</dbReference>
<dbReference type="Proteomes" id="UP000014212">
    <property type="component" value="Unassembled WGS sequence"/>
</dbReference>
<dbReference type="EMBL" id="ASSO01000014">
    <property type="protein sequence ID" value="EOS05114.1"/>
    <property type="molecule type" value="Genomic_DNA"/>
</dbReference>
<evidence type="ECO:0008006" key="4">
    <source>
        <dbReference type="Google" id="ProtNLM"/>
    </source>
</evidence>
<accession>R9HMH0</accession>
<dbReference type="HOGENOM" id="CLU_1329736_0_0_10"/>
<dbReference type="PATRIC" id="fig|1235787.3.peg.4108"/>
<feature type="coiled-coil region" evidence="1">
    <location>
        <begin position="110"/>
        <end position="147"/>
    </location>
</feature>
<protein>
    <recommendedName>
        <fullName evidence="4">Mobilization protein</fullName>
    </recommendedName>
</protein>
<evidence type="ECO:0000313" key="3">
    <source>
        <dbReference type="Proteomes" id="UP000014212"/>
    </source>
</evidence>
<proteinExistence type="predicted"/>
<organism evidence="2 3">
    <name type="scientific">Bacteroides uniformis dnLKV2</name>
    <dbReference type="NCBI Taxonomy" id="1235787"/>
    <lineage>
        <taxon>Bacteria</taxon>
        <taxon>Pseudomonadati</taxon>
        <taxon>Bacteroidota</taxon>
        <taxon>Bacteroidia</taxon>
        <taxon>Bacteroidales</taxon>
        <taxon>Bacteroidaceae</taxon>
        <taxon>Bacteroides</taxon>
    </lineage>
</organism>
<sequence length="207" mass="23378">MATIKDTSIRVKESTRLRLDTLKGSQSYDALLSDILTYFETTGIMPKSMMVSPVVAVKEQASRVIEVVRGIEKSQKLTLKTILDLVNQIAAQQPTGHISNNTNPDEFMHINEVQELLSEAERLRQTNAQQNAELDKLRTQLEIAEKKAPSGSAASGNIASIKKTLLETVDLFDERKKSSTFNDDIYEFDRNGFDKWIARFRDDINKL</sequence>
<dbReference type="InterPro" id="IPR048012">
    <property type="entry name" value="BfmA-like_N"/>
</dbReference>
<evidence type="ECO:0000256" key="1">
    <source>
        <dbReference type="SAM" id="Coils"/>
    </source>
</evidence>